<reference evidence="2 3" key="1">
    <citation type="submission" date="2019-01" db="EMBL/GenBank/DDBJ databases">
        <title>Ancylomarina salipaludis sp. nov., isolated from a salt marsh.</title>
        <authorList>
            <person name="Yoon J.-H."/>
        </authorList>
    </citation>
    <scope>NUCLEOTIDE SEQUENCE [LARGE SCALE GENOMIC DNA]</scope>
    <source>
        <strain evidence="2 3">SHSM-M15</strain>
    </source>
</reference>
<protein>
    <submittedName>
        <fullName evidence="2">DUF190 domain-containing protein</fullName>
    </submittedName>
</protein>
<gene>
    <name evidence="2" type="ORF">EO244_11750</name>
</gene>
<dbReference type="RefSeq" id="WP_129254872.1">
    <property type="nucleotide sequence ID" value="NZ_SAXA01000010.1"/>
</dbReference>
<dbReference type="OrthoDB" id="9795599at2"/>
<dbReference type="EMBL" id="SAXA01000010">
    <property type="protein sequence ID" value="RXQ92216.1"/>
    <property type="molecule type" value="Genomic_DNA"/>
</dbReference>
<keyword evidence="3" id="KW-1185">Reference proteome</keyword>
<dbReference type="InterPro" id="IPR011322">
    <property type="entry name" value="N-reg_PII-like_a/b"/>
</dbReference>
<dbReference type="InterPro" id="IPR015867">
    <property type="entry name" value="N-reg_PII/ATP_PRibTrfase_C"/>
</dbReference>
<evidence type="ECO:0000313" key="3">
    <source>
        <dbReference type="Proteomes" id="UP000289703"/>
    </source>
</evidence>
<name>A0A4Q1JK45_9BACT</name>
<comment type="caution">
    <text evidence="2">The sequence shown here is derived from an EMBL/GenBank/DDBJ whole genome shotgun (WGS) entry which is preliminary data.</text>
</comment>
<dbReference type="Gene3D" id="3.30.70.120">
    <property type="match status" value="1"/>
</dbReference>
<proteinExistence type="inferred from homology"/>
<organism evidence="2 3">
    <name type="scientific">Ancylomarina salipaludis</name>
    <dbReference type="NCBI Taxonomy" id="2501299"/>
    <lineage>
        <taxon>Bacteria</taxon>
        <taxon>Pseudomonadati</taxon>
        <taxon>Bacteroidota</taxon>
        <taxon>Bacteroidia</taxon>
        <taxon>Marinilabiliales</taxon>
        <taxon>Marinifilaceae</taxon>
        <taxon>Ancylomarina</taxon>
    </lineage>
</organism>
<dbReference type="InterPro" id="IPR003793">
    <property type="entry name" value="UPF0166"/>
</dbReference>
<dbReference type="Proteomes" id="UP000289703">
    <property type="component" value="Unassembled WGS sequence"/>
</dbReference>
<dbReference type="AlphaFoldDB" id="A0A4Q1JK45"/>
<dbReference type="Pfam" id="PF02641">
    <property type="entry name" value="DUF190"/>
    <property type="match status" value="1"/>
</dbReference>
<dbReference type="PANTHER" id="PTHR35983">
    <property type="entry name" value="UPF0166 PROTEIN TM_0021"/>
    <property type="match status" value="1"/>
</dbReference>
<sequence>MKTREHSVLKIYASTTDKMGTKLLYEHIVYLAKEKGIAGVTVYRGVMGYGLSSTHISSSKFWELTEKLPIMIEMVDQTDTLENFYQLIEPELLKMPKGCLVYMEPIKIKLLKSGKK</sequence>
<comment type="similarity">
    <text evidence="1">Belongs to the UPF0166 family.</text>
</comment>
<accession>A0A4Q1JK45</accession>
<evidence type="ECO:0000313" key="2">
    <source>
        <dbReference type="EMBL" id="RXQ92216.1"/>
    </source>
</evidence>
<evidence type="ECO:0000256" key="1">
    <source>
        <dbReference type="ARBA" id="ARBA00010554"/>
    </source>
</evidence>
<dbReference type="SUPFAM" id="SSF54913">
    <property type="entry name" value="GlnB-like"/>
    <property type="match status" value="1"/>
</dbReference>
<dbReference type="PANTHER" id="PTHR35983:SF1">
    <property type="entry name" value="UPF0166 PROTEIN TM_0021"/>
    <property type="match status" value="1"/>
</dbReference>